<accession>A0A4Y2FM64</accession>
<evidence type="ECO:0000313" key="2">
    <source>
        <dbReference type="Proteomes" id="UP000499080"/>
    </source>
</evidence>
<sequence>MKHHSSPKHLLLEALGLKYMQSLTVKIPLTCKRCWYTFRVVVLRIQSISLNPDVSIHVTADSTYHFNRQVVICIRDRKQRGPSSDNFTVVRILVLGLVRVDRALRPRSQRSSILHCLCKFSPFPRKDLETAYSHEYLGWKNFISFAVRLLV</sequence>
<evidence type="ECO:0000313" key="1">
    <source>
        <dbReference type="EMBL" id="GBM40724.1"/>
    </source>
</evidence>
<protein>
    <submittedName>
        <fullName evidence="1">Uncharacterized protein</fullName>
    </submittedName>
</protein>
<keyword evidence="2" id="KW-1185">Reference proteome</keyword>
<comment type="caution">
    <text evidence="1">The sequence shown here is derived from an EMBL/GenBank/DDBJ whole genome shotgun (WGS) entry which is preliminary data.</text>
</comment>
<organism evidence="1 2">
    <name type="scientific">Araneus ventricosus</name>
    <name type="common">Orbweaver spider</name>
    <name type="synonym">Epeira ventricosa</name>
    <dbReference type="NCBI Taxonomy" id="182803"/>
    <lineage>
        <taxon>Eukaryota</taxon>
        <taxon>Metazoa</taxon>
        <taxon>Ecdysozoa</taxon>
        <taxon>Arthropoda</taxon>
        <taxon>Chelicerata</taxon>
        <taxon>Arachnida</taxon>
        <taxon>Araneae</taxon>
        <taxon>Araneomorphae</taxon>
        <taxon>Entelegynae</taxon>
        <taxon>Araneoidea</taxon>
        <taxon>Araneidae</taxon>
        <taxon>Araneus</taxon>
    </lineage>
</organism>
<dbReference type="EMBL" id="BGPR01000940">
    <property type="protein sequence ID" value="GBM40724.1"/>
    <property type="molecule type" value="Genomic_DNA"/>
</dbReference>
<reference evidence="1 2" key="1">
    <citation type="journal article" date="2019" name="Sci. Rep.">
        <title>Orb-weaving spider Araneus ventricosus genome elucidates the spidroin gene catalogue.</title>
        <authorList>
            <person name="Kono N."/>
            <person name="Nakamura H."/>
            <person name="Ohtoshi R."/>
            <person name="Moran D.A.P."/>
            <person name="Shinohara A."/>
            <person name="Yoshida Y."/>
            <person name="Fujiwara M."/>
            <person name="Mori M."/>
            <person name="Tomita M."/>
            <person name="Arakawa K."/>
        </authorList>
    </citation>
    <scope>NUCLEOTIDE SEQUENCE [LARGE SCALE GENOMIC DNA]</scope>
</reference>
<proteinExistence type="predicted"/>
<dbReference type="Proteomes" id="UP000499080">
    <property type="component" value="Unassembled WGS sequence"/>
</dbReference>
<name>A0A4Y2FM64_ARAVE</name>
<dbReference type="AlphaFoldDB" id="A0A4Y2FM64"/>
<gene>
    <name evidence="1" type="ORF">AVEN_241770_1</name>
</gene>